<evidence type="ECO:0000256" key="1">
    <source>
        <dbReference type="ARBA" id="ARBA00001947"/>
    </source>
</evidence>
<organism evidence="8 9">
    <name type="scientific">Sphingomonas parva</name>
    <dbReference type="NCBI Taxonomy" id="2555898"/>
    <lineage>
        <taxon>Bacteria</taxon>
        <taxon>Pseudomonadati</taxon>
        <taxon>Pseudomonadota</taxon>
        <taxon>Alphaproteobacteria</taxon>
        <taxon>Sphingomonadales</taxon>
        <taxon>Sphingomonadaceae</taxon>
        <taxon>Sphingomonas</taxon>
    </lineage>
</organism>
<dbReference type="AlphaFoldDB" id="A0A4Y8ZQL6"/>
<comment type="caution">
    <text evidence="8">The sequence shown here is derived from an EMBL/GenBank/DDBJ whole genome shotgun (WGS) entry which is preliminary data.</text>
</comment>
<dbReference type="Proteomes" id="UP000298213">
    <property type="component" value="Unassembled WGS sequence"/>
</dbReference>
<keyword evidence="9" id="KW-1185">Reference proteome</keyword>
<dbReference type="InterPro" id="IPR011765">
    <property type="entry name" value="Pept_M16_N"/>
</dbReference>
<dbReference type="Pfam" id="PF05193">
    <property type="entry name" value="Peptidase_M16_C"/>
    <property type="match status" value="2"/>
</dbReference>
<accession>A0A4Y8ZQL6</accession>
<reference evidence="8 9" key="1">
    <citation type="submission" date="2019-03" db="EMBL/GenBank/DDBJ databases">
        <title>Genome sequence of Sphingomonas sp. 17J27-24.</title>
        <authorList>
            <person name="Kim M."/>
            <person name="Maeng S."/>
            <person name="Sathiyaraj S."/>
        </authorList>
    </citation>
    <scope>NUCLEOTIDE SEQUENCE [LARGE SCALE GENOMIC DNA]</scope>
    <source>
        <strain evidence="8 9">17J27-24</strain>
    </source>
</reference>
<dbReference type="GO" id="GO:0046872">
    <property type="term" value="F:metal ion binding"/>
    <property type="evidence" value="ECO:0007669"/>
    <property type="project" value="InterPro"/>
</dbReference>
<keyword evidence="3" id="KW-0482">Metalloprotease</keyword>
<comment type="similarity">
    <text evidence="2 4">Belongs to the peptidase M16 family.</text>
</comment>
<comment type="cofactor">
    <cofactor evidence="1">
        <name>Zn(2+)</name>
        <dbReference type="ChEBI" id="CHEBI:29105"/>
    </cofactor>
</comment>
<feature type="signal peptide" evidence="5">
    <location>
        <begin position="1"/>
        <end position="25"/>
    </location>
</feature>
<evidence type="ECO:0000256" key="3">
    <source>
        <dbReference type="ARBA" id="ARBA00023049"/>
    </source>
</evidence>
<dbReference type="GO" id="GO:0004222">
    <property type="term" value="F:metalloendopeptidase activity"/>
    <property type="evidence" value="ECO:0007669"/>
    <property type="project" value="InterPro"/>
</dbReference>
<dbReference type="EMBL" id="SPDV01000058">
    <property type="protein sequence ID" value="TFI56686.1"/>
    <property type="molecule type" value="Genomic_DNA"/>
</dbReference>
<feature type="domain" description="Peptidase M16 C-terminal" evidence="7">
    <location>
        <begin position="704"/>
        <end position="867"/>
    </location>
</feature>
<evidence type="ECO:0000313" key="8">
    <source>
        <dbReference type="EMBL" id="TFI56686.1"/>
    </source>
</evidence>
<evidence type="ECO:0000259" key="7">
    <source>
        <dbReference type="Pfam" id="PF05193"/>
    </source>
</evidence>
<dbReference type="PANTHER" id="PTHR11851:SF49">
    <property type="entry name" value="MITOCHONDRIAL-PROCESSING PEPTIDASE SUBUNIT ALPHA"/>
    <property type="match status" value="1"/>
</dbReference>
<name>A0A4Y8ZQL6_9SPHN</name>
<dbReference type="PANTHER" id="PTHR11851">
    <property type="entry name" value="METALLOPROTEASE"/>
    <property type="match status" value="1"/>
</dbReference>
<keyword evidence="3" id="KW-0378">Hydrolase</keyword>
<protein>
    <submittedName>
        <fullName evidence="8">Insulinase family protein</fullName>
    </submittedName>
</protein>
<feature type="domain" description="Peptidase M16 N-terminal" evidence="6">
    <location>
        <begin position="54"/>
        <end position="181"/>
    </location>
</feature>
<keyword evidence="5" id="KW-0732">Signal</keyword>
<evidence type="ECO:0000313" key="9">
    <source>
        <dbReference type="Proteomes" id="UP000298213"/>
    </source>
</evidence>
<keyword evidence="3" id="KW-0645">Protease</keyword>
<sequence>MTSGRVARAVTALLLIGAGAMPLHAAEPIPAEAKLVPAPAIRTGTLANGMRYAVVRNGTPRDAVSIRLLLKVGSFDEGDDERGFAHFIEHLAFRSTRHAPGGVLDNRYAALGVTLGQDHNAFTTLDSTIYRIDLPGSAPDGVQQVLEWLRDATDGIAFTQEAVDVERRVLEAEARSRNTALARVQRASSEFMGPTLRATARDPIGTPETLAAATPGALKAFHGRWYRPDKATLVVSGAIDPDAIIVEIERRFATWEAIGAAPERAAPPKSLPERAADSLVVVEPNLPATLTACRLAPLDGDRTPSLERVRRDLLGGVWTRILNARLAKVSTTPGSGLLGSGVVTLRDGPEARMTCLIALPAEGRWKESLAGAQAELRRFASESPTAQEVEEAVGAATIDALGAAYEADSSPSSTLADQIVAAELTGRVIETKDETIGTMGLAAAGVEPADVKAAFAHDWAGAGPFVTATLPAAIDKAELLAAWQANERAKPLDAYVERTAPRWDYDFGRKGKVRKRTVFADPGFVRLEYENGLVLNYKHTDFSAGAVEVRLSLGHGLTGLPPEMRAPMTFGAGLVTIGGLGRIAADDIEASLGLTNWEFDFEPDTHSWMITDRASSGVVDKQMELLAAFVSDPGFRPLIDEKVPTVVDIVYRMAGTDPSAVAGQAFEAAVFPSLRSYPEPEQLLRWRAADYARVLKPILTGAPIELTVVGDIKEKALRRIVAKTLGALPKRTRLAPVAGPGPFWRFPDAPPAPVKAVHQGGTGKAAAMMVWPLFVASPARRSEEYALQLLGAVFRDRLIQRARMELGIVYSPAVVMNSPDDADQGYLSARFESKPEDLDRLIAAARAIAADLVAGNISEKELSDAREPMRADGREALTRNATWADALSESARGTAGIEELMRFDALLAAVTVDDLRRAAATWLVRPPIVSTALAEPGGAAVPIKPAVTAAAR</sequence>
<evidence type="ECO:0000259" key="6">
    <source>
        <dbReference type="Pfam" id="PF00675"/>
    </source>
</evidence>
<gene>
    <name evidence="8" type="ORF">E2493_18890</name>
</gene>
<dbReference type="InterPro" id="IPR011249">
    <property type="entry name" value="Metalloenz_LuxS/M16"/>
</dbReference>
<proteinExistence type="inferred from homology"/>
<evidence type="ECO:0000256" key="5">
    <source>
        <dbReference type="SAM" id="SignalP"/>
    </source>
</evidence>
<dbReference type="GO" id="GO:0006508">
    <property type="term" value="P:proteolysis"/>
    <property type="evidence" value="ECO:0007669"/>
    <property type="project" value="InterPro"/>
</dbReference>
<dbReference type="SUPFAM" id="SSF63411">
    <property type="entry name" value="LuxS/MPP-like metallohydrolase"/>
    <property type="match status" value="3"/>
</dbReference>
<dbReference type="Pfam" id="PF00675">
    <property type="entry name" value="Peptidase_M16"/>
    <property type="match status" value="1"/>
</dbReference>
<evidence type="ECO:0000256" key="4">
    <source>
        <dbReference type="RuleBase" id="RU004447"/>
    </source>
</evidence>
<dbReference type="Gene3D" id="3.30.830.10">
    <property type="entry name" value="Metalloenzyme, LuxS/M16 peptidase-like"/>
    <property type="match status" value="4"/>
</dbReference>
<dbReference type="OrthoDB" id="9811314at2"/>
<dbReference type="InterPro" id="IPR007863">
    <property type="entry name" value="Peptidase_M16_C"/>
</dbReference>
<feature type="domain" description="Peptidase M16 C-terminal" evidence="7">
    <location>
        <begin position="214"/>
        <end position="393"/>
    </location>
</feature>
<evidence type="ECO:0000256" key="2">
    <source>
        <dbReference type="ARBA" id="ARBA00007261"/>
    </source>
</evidence>
<dbReference type="PROSITE" id="PS00143">
    <property type="entry name" value="INSULINASE"/>
    <property type="match status" value="1"/>
</dbReference>
<dbReference type="InterPro" id="IPR001431">
    <property type="entry name" value="Pept_M16_Zn_BS"/>
</dbReference>
<dbReference type="InterPro" id="IPR050361">
    <property type="entry name" value="MPP/UQCRC_Complex"/>
</dbReference>
<dbReference type="RefSeq" id="WP_135090008.1">
    <property type="nucleotide sequence ID" value="NZ_SPDV01000058.1"/>
</dbReference>
<feature type="chain" id="PRO_5021215239" evidence="5">
    <location>
        <begin position="26"/>
        <end position="952"/>
    </location>
</feature>